<reference evidence="2" key="1">
    <citation type="submission" date="2018-02" db="EMBL/GenBank/DDBJ databases">
        <authorList>
            <person name="Cohen D.B."/>
            <person name="Kent A.D."/>
        </authorList>
    </citation>
    <scope>NUCLEOTIDE SEQUENCE</scope>
</reference>
<evidence type="ECO:0000313" key="2">
    <source>
        <dbReference type="EMBL" id="SPC76906.1"/>
    </source>
</evidence>
<gene>
    <name evidence="2" type="ORF">FSB_LOCUS4788</name>
</gene>
<organism evidence="2">
    <name type="scientific">Fagus sylvatica</name>
    <name type="common">Beechnut</name>
    <dbReference type="NCBI Taxonomy" id="28930"/>
    <lineage>
        <taxon>Eukaryota</taxon>
        <taxon>Viridiplantae</taxon>
        <taxon>Streptophyta</taxon>
        <taxon>Embryophyta</taxon>
        <taxon>Tracheophyta</taxon>
        <taxon>Spermatophyta</taxon>
        <taxon>Magnoliopsida</taxon>
        <taxon>eudicotyledons</taxon>
        <taxon>Gunneridae</taxon>
        <taxon>Pentapetalae</taxon>
        <taxon>rosids</taxon>
        <taxon>fabids</taxon>
        <taxon>Fagales</taxon>
        <taxon>Fagaceae</taxon>
        <taxon>Fagus</taxon>
    </lineage>
</organism>
<dbReference type="AlphaFoldDB" id="A0A2N9ED46"/>
<accession>A0A2N9ED46</accession>
<protein>
    <submittedName>
        <fullName evidence="2">Uncharacterized protein</fullName>
    </submittedName>
</protein>
<feature type="region of interest" description="Disordered" evidence="1">
    <location>
        <begin position="92"/>
        <end position="112"/>
    </location>
</feature>
<dbReference type="EMBL" id="OIVN01000242">
    <property type="protein sequence ID" value="SPC76906.1"/>
    <property type="molecule type" value="Genomic_DNA"/>
</dbReference>
<feature type="region of interest" description="Disordered" evidence="1">
    <location>
        <begin position="276"/>
        <end position="309"/>
    </location>
</feature>
<name>A0A2N9ED46_FAGSY</name>
<feature type="compositionally biased region" description="Basic and acidic residues" evidence="1">
    <location>
        <begin position="298"/>
        <end position="309"/>
    </location>
</feature>
<proteinExistence type="predicted"/>
<sequence>MLGKGSMGEAADIVEVMDSYMLDKGGGSARLGLSTSGGARMRLLASGGTRWGCRQALVPMSSAVNSANSWNPVKVKVQNRWGLDEVGEAQNKVHREASSAGRTGRPSDRRRARKCHVCSDSVVVVVRLRSSLSARLGLLAQSLKKKNKIKEALDAAQPISALFAFFHLNPSNEHLLCKDHVLFLSFLEFPFPNNGQIDWDSFFDDLSEDGNAFYFEPSTSPSPDSVSLGIDEIKNFLLKDDDDNNNSVAEEPSKELCDSFFADILLASPVEVDGEVVDASSPIDKDCSTDTDDGNGNSEKEKVNTDGSS</sequence>
<evidence type="ECO:0000256" key="1">
    <source>
        <dbReference type="SAM" id="MobiDB-lite"/>
    </source>
</evidence>